<dbReference type="KEGG" id="tva:4766027"/>
<keyword evidence="4" id="KW-0206">Cytoskeleton</keyword>
<dbReference type="VEuPathDB" id="TrichDB:TVAGG3_0173240"/>
<dbReference type="InterPro" id="IPR010796">
    <property type="entry name" value="C2_B9-type_dom"/>
</dbReference>
<accession>A2EGN7</accession>
<dbReference type="AlphaFoldDB" id="A2EGN7"/>
<keyword evidence="3" id="KW-0970">Cilium biogenesis/degradation</keyword>
<evidence type="ECO:0000313" key="8">
    <source>
        <dbReference type="Proteomes" id="UP000001542"/>
    </source>
</evidence>
<dbReference type="Proteomes" id="UP000001542">
    <property type="component" value="Unassembled WGS sequence"/>
</dbReference>
<dbReference type="OMA" id="YRAVNIH"/>
<dbReference type="RefSeq" id="XP_001320348.1">
    <property type="nucleotide sequence ID" value="XM_001320313.1"/>
</dbReference>
<organism evidence="7 8">
    <name type="scientific">Trichomonas vaginalis (strain ATCC PRA-98 / G3)</name>
    <dbReference type="NCBI Taxonomy" id="412133"/>
    <lineage>
        <taxon>Eukaryota</taxon>
        <taxon>Metamonada</taxon>
        <taxon>Parabasalia</taxon>
        <taxon>Trichomonadida</taxon>
        <taxon>Trichomonadidae</taxon>
        <taxon>Trichomonas</taxon>
    </lineage>
</organism>
<dbReference type="PANTHER" id="PTHR12968:SF2">
    <property type="entry name" value="B9 DOMAIN-CONTAINING PROTEIN 2"/>
    <property type="match status" value="1"/>
</dbReference>
<evidence type="ECO:0000256" key="5">
    <source>
        <dbReference type="ARBA" id="ARBA00023273"/>
    </source>
</evidence>
<dbReference type="Pfam" id="PF07162">
    <property type="entry name" value="B9-C2"/>
    <property type="match status" value="1"/>
</dbReference>
<dbReference type="InParanoid" id="A2EGN7"/>
<dbReference type="EMBL" id="DS113384">
    <property type="protein sequence ID" value="EAY08125.1"/>
    <property type="molecule type" value="Genomic_DNA"/>
</dbReference>
<protein>
    <recommendedName>
        <fullName evidence="6">B9 domain-containing protein 2</fullName>
    </recommendedName>
</protein>
<proteinExistence type="predicted"/>
<keyword evidence="2" id="KW-0963">Cytoplasm</keyword>
<keyword evidence="5" id="KW-0966">Cell projection</keyword>
<dbReference type="eggNOG" id="KOG4028">
    <property type="taxonomic scope" value="Eukaryota"/>
</dbReference>
<evidence type="ECO:0000256" key="4">
    <source>
        <dbReference type="ARBA" id="ARBA00023212"/>
    </source>
</evidence>
<reference evidence="7" key="2">
    <citation type="journal article" date="2007" name="Science">
        <title>Draft genome sequence of the sexually transmitted pathogen Trichomonas vaginalis.</title>
        <authorList>
            <person name="Carlton J.M."/>
            <person name="Hirt R.P."/>
            <person name="Silva J.C."/>
            <person name="Delcher A.L."/>
            <person name="Schatz M."/>
            <person name="Zhao Q."/>
            <person name="Wortman J.R."/>
            <person name="Bidwell S.L."/>
            <person name="Alsmark U.C.M."/>
            <person name="Besteiro S."/>
            <person name="Sicheritz-Ponten T."/>
            <person name="Noel C.J."/>
            <person name="Dacks J.B."/>
            <person name="Foster P.G."/>
            <person name="Simillion C."/>
            <person name="Van de Peer Y."/>
            <person name="Miranda-Saavedra D."/>
            <person name="Barton G.J."/>
            <person name="Westrop G.D."/>
            <person name="Mueller S."/>
            <person name="Dessi D."/>
            <person name="Fiori P.L."/>
            <person name="Ren Q."/>
            <person name="Paulsen I."/>
            <person name="Zhang H."/>
            <person name="Bastida-Corcuera F.D."/>
            <person name="Simoes-Barbosa A."/>
            <person name="Brown M.T."/>
            <person name="Hayes R.D."/>
            <person name="Mukherjee M."/>
            <person name="Okumura C.Y."/>
            <person name="Schneider R."/>
            <person name="Smith A.J."/>
            <person name="Vanacova S."/>
            <person name="Villalvazo M."/>
            <person name="Haas B.J."/>
            <person name="Pertea M."/>
            <person name="Feldblyum T.V."/>
            <person name="Utterback T.R."/>
            <person name="Shu C.L."/>
            <person name="Osoegawa K."/>
            <person name="de Jong P.J."/>
            <person name="Hrdy I."/>
            <person name="Horvathova L."/>
            <person name="Zubacova Z."/>
            <person name="Dolezal P."/>
            <person name="Malik S.B."/>
            <person name="Logsdon J.M. Jr."/>
            <person name="Henze K."/>
            <person name="Gupta A."/>
            <person name="Wang C.C."/>
            <person name="Dunne R.L."/>
            <person name="Upcroft J.A."/>
            <person name="Upcroft P."/>
            <person name="White O."/>
            <person name="Salzberg S.L."/>
            <person name="Tang P."/>
            <person name="Chiu C.-H."/>
            <person name="Lee Y.-S."/>
            <person name="Embley T.M."/>
            <person name="Coombs G.H."/>
            <person name="Mottram J.C."/>
            <person name="Tachezy J."/>
            <person name="Fraser-Liggett C.M."/>
            <person name="Johnson P.J."/>
        </authorList>
    </citation>
    <scope>NUCLEOTIDE SEQUENCE [LARGE SCALE GENOMIC DNA]</scope>
    <source>
        <strain evidence="7">G3</strain>
    </source>
</reference>
<dbReference type="OrthoDB" id="184109at2759"/>
<evidence type="ECO:0000256" key="6">
    <source>
        <dbReference type="ARBA" id="ARBA00039272"/>
    </source>
</evidence>
<evidence type="ECO:0000313" key="7">
    <source>
        <dbReference type="EMBL" id="EAY08125.1"/>
    </source>
</evidence>
<dbReference type="GO" id="GO:0060271">
    <property type="term" value="P:cilium assembly"/>
    <property type="evidence" value="ECO:0000318"/>
    <property type="project" value="GO_Central"/>
</dbReference>
<dbReference type="PROSITE" id="PS51381">
    <property type="entry name" value="C2_B9"/>
    <property type="match status" value="1"/>
</dbReference>
<name>A2EGN7_TRIV3</name>
<sequence>MAQSADAYFIGRIEGASGFKQAAFCRFWFVNGTQWRLVSGLALGQTQTDKSGDDSDVVVWSHPIDAYYEFTGIQGWPKLSFQVWQHDELGRSYLGGYAFCPLPMEPGNHKIDVDVWRPIGTNVEELTAKYIGGSPLLKNQELAHLPTDRYKLKSETVGKIHLDINLILGRTSAFQIAF</sequence>
<evidence type="ECO:0000256" key="1">
    <source>
        <dbReference type="ARBA" id="ARBA00004120"/>
    </source>
</evidence>
<dbReference type="STRING" id="5722.A2EGN7"/>
<dbReference type="PANTHER" id="PTHR12968">
    <property type="entry name" value="B9 DOMAIN-CONTAINING"/>
    <property type="match status" value="1"/>
</dbReference>
<keyword evidence="8" id="KW-1185">Reference proteome</keyword>
<gene>
    <name evidence="7" type="ORF">TVAG_302120</name>
</gene>
<evidence type="ECO:0000256" key="3">
    <source>
        <dbReference type="ARBA" id="ARBA00022794"/>
    </source>
</evidence>
<dbReference type="GO" id="GO:0036038">
    <property type="term" value="C:MKS complex"/>
    <property type="evidence" value="ECO:0000318"/>
    <property type="project" value="GO_Central"/>
</dbReference>
<evidence type="ECO:0000256" key="2">
    <source>
        <dbReference type="ARBA" id="ARBA00022490"/>
    </source>
</evidence>
<reference evidence="7" key="1">
    <citation type="submission" date="2006-10" db="EMBL/GenBank/DDBJ databases">
        <authorList>
            <person name="Amadeo P."/>
            <person name="Zhao Q."/>
            <person name="Wortman J."/>
            <person name="Fraser-Liggett C."/>
            <person name="Carlton J."/>
        </authorList>
    </citation>
    <scope>NUCLEOTIDE SEQUENCE</scope>
    <source>
        <strain evidence="7">G3</strain>
    </source>
</reference>
<dbReference type="VEuPathDB" id="TrichDB:TVAG_302120"/>
<comment type="subcellular location">
    <subcellularLocation>
        <location evidence="1">Cytoplasm</location>
        <location evidence="1">Cytoskeleton</location>
        <location evidence="1">Cilium basal body</location>
    </subcellularLocation>
</comment>